<dbReference type="Pfam" id="PF07719">
    <property type="entry name" value="TPR_2"/>
    <property type="match status" value="1"/>
</dbReference>
<dbReference type="Gene3D" id="1.25.40.10">
    <property type="entry name" value="Tetratricopeptide repeat domain"/>
    <property type="match status" value="3"/>
</dbReference>
<evidence type="ECO:0000256" key="3">
    <source>
        <dbReference type="PROSITE-ProRule" id="PRU00339"/>
    </source>
</evidence>
<keyword evidence="1" id="KW-0677">Repeat</keyword>
<dbReference type="Pfam" id="PF14559">
    <property type="entry name" value="TPR_19"/>
    <property type="match status" value="1"/>
</dbReference>
<dbReference type="PROSITE" id="PS50005">
    <property type="entry name" value="TPR"/>
    <property type="match status" value="3"/>
</dbReference>
<feature type="chain" id="PRO_5045688331" evidence="4">
    <location>
        <begin position="27"/>
        <end position="604"/>
    </location>
</feature>
<dbReference type="InterPro" id="IPR011990">
    <property type="entry name" value="TPR-like_helical_dom_sf"/>
</dbReference>
<feature type="repeat" description="TPR" evidence="3">
    <location>
        <begin position="486"/>
        <end position="519"/>
    </location>
</feature>
<keyword evidence="6" id="KW-1185">Reference proteome</keyword>
<dbReference type="Pfam" id="PF13432">
    <property type="entry name" value="TPR_16"/>
    <property type="match status" value="1"/>
</dbReference>
<name>A0ABU9T7Q5_9HYPH</name>
<dbReference type="EMBL" id="JBBMQO010000006">
    <property type="protein sequence ID" value="MEM5502156.1"/>
    <property type="molecule type" value="Genomic_DNA"/>
</dbReference>
<feature type="repeat" description="TPR" evidence="3">
    <location>
        <begin position="379"/>
        <end position="412"/>
    </location>
</feature>
<dbReference type="InterPro" id="IPR019734">
    <property type="entry name" value="TPR_rpt"/>
</dbReference>
<dbReference type="RefSeq" id="WP_342848517.1">
    <property type="nucleotide sequence ID" value="NZ_JBBMQO010000006.1"/>
</dbReference>
<keyword evidence="2 3" id="KW-0802">TPR repeat</keyword>
<dbReference type="PANTHER" id="PTHR12558:SF13">
    <property type="entry name" value="CELL DIVISION CYCLE PROTEIN 27 HOMOLOG"/>
    <property type="match status" value="1"/>
</dbReference>
<sequence>MAQFSMRSSLAASLLSATLLVSPAHAQENLELELKSASTFAGAFLAGGAALQNYDFDAAAFYYADALNYDPENVDLQRELMIALINTGKFDQAIPLAEKLKDQIEVERIARLVLGIQAIRDGRYTDAQPMLILKQANDIERLMTGIMSAWASQGSGNTDAALKTVDGLAGPDWFDIFKAYHGALIANAAGRDDDAMKRFEEAMNDATGGSASPLTYLRIAQVYAVKQASKGNIDGARATIERGLAIAPNNPPLLQLKDTIADNPKTISVATPIDGVGEVLLNLGSAINREGAETFATIYLELARVATPNEPQIFFELGDIAERLSLTEKAIALYAAVPENSALFRPASLQQGLALSMLKRNDEAISKLQALVKENPLDYAGYMALGGVLSTEKKYDEAIEVYQQALTNLDADDPRFWALHYRLGISYERTKQWPEAEKTFLHALELAPNQADVLNYLGYSWVDMNIKLDEGLEMIQKAVEMRPRDGYITDSLGWAYYRLGDFEKAVEALERATDLRSRDATINDHLGDAYWRVGRKLEAVYQWSQVLSMDGEDIDQKRVIEKINAAHQGDASKFVAESIDDSLAKDAEAATDNKNGASSATDGG</sequence>
<accession>A0ABU9T7Q5</accession>
<organism evidence="5 6">
    <name type="scientific">Ahrensia kielensis</name>
    <dbReference type="NCBI Taxonomy" id="76980"/>
    <lineage>
        <taxon>Bacteria</taxon>
        <taxon>Pseudomonadati</taxon>
        <taxon>Pseudomonadota</taxon>
        <taxon>Alphaproteobacteria</taxon>
        <taxon>Hyphomicrobiales</taxon>
        <taxon>Ahrensiaceae</taxon>
        <taxon>Ahrensia</taxon>
    </lineage>
</organism>
<dbReference type="PANTHER" id="PTHR12558">
    <property type="entry name" value="CELL DIVISION CYCLE 16,23,27"/>
    <property type="match status" value="1"/>
</dbReference>
<feature type="repeat" description="TPR" evidence="3">
    <location>
        <begin position="417"/>
        <end position="450"/>
    </location>
</feature>
<gene>
    <name evidence="5" type="ORF">WNY59_11190</name>
</gene>
<proteinExistence type="predicted"/>
<protein>
    <submittedName>
        <fullName evidence="5">Tetratricopeptide repeat protein</fullName>
    </submittedName>
</protein>
<dbReference type="Pfam" id="PF13414">
    <property type="entry name" value="TPR_11"/>
    <property type="match status" value="1"/>
</dbReference>
<feature type="signal peptide" evidence="4">
    <location>
        <begin position="1"/>
        <end position="26"/>
    </location>
</feature>
<dbReference type="SMART" id="SM00028">
    <property type="entry name" value="TPR"/>
    <property type="match status" value="8"/>
</dbReference>
<keyword evidence="4" id="KW-0732">Signal</keyword>
<evidence type="ECO:0000256" key="1">
    <source>
        <dbReference type="ARBA" id="ARBA00022737"/>
    </source>
</evidence>
<dbReference type="InterPro" id="IPR013105">
    <property type="entry name" value="TPR_2"/>
</dbReference>
<evidence type="ECO:0000256" key="2">
    <source>
        <dbReference type="ARBA" id="ARBA00022803"/>
    </source>
</evidence>
<evidence type="ECO:0000313" key="6">
    <source>
        <dbReference type="Proteomes" id="UP001477870"/>
    </source>
</evidence>
<dbReference type="SUPFAM" id="SSF48452">
    <property type="entry name" value="TPR-like"/>
    <property type="match status" value="3"/>
</dbReference>
<reference evidence="5 6" key="1">
    <citation type="submission" date="2024-03" db="EMBL/GenBank/DDBJ databases">
        <title>Community enrichment and isolation of bacterial strains for fucoidan degradation.</title>
        <authorList>
            <person name="Sichert A."/>
        </authorList>
    </citation>
    <scope>NUCLEOTIDE SEQUENCE [LARGE SCALE GENOMIC DNA]</scope>
    <source>
        <strain evidence="5 6">AS62</strain>
    </source>
</reference>
<evidence type="ECO:0000313" key="5">
    <source>
        <dbReference type="EMBL" id="MEM5502156.1"/>
    </source>
</evidence>
<comment type="caution">
    <text evidence="5">The sequence shown here is derived from an EMBL/GenBank/DDBJ whole genome shotgun (WGS) entry which is preliminary data.</text>
</comment>
<dbReference type="Proteomes" id="UP001477870">
    <property type="component" value="Unassembled WGS sequence"/>
</dbReference>
<evidence type="ECO:0000256" key="4">
    <source>
        <dbReference type="SAM" id="SignalP"/>
    </source>
</evidence>